<dbReference type="STRING" id="28573.A0A0U1LJD0"/>
<evidence type="ECO:0000313" key="2">
    <source>
        <dbReference type="EMBL" id="CRG83114.1"/>
    </source>
</evidence>
<dbReference type="AlphaFoldDB" id="A0A0U1LJD0"/>
<gene>
    <name evidence="2" type="ORF">PISL3812_00462</name>
</gene>
<dbReference type="PANTHER" id="PTHR28043">
    <property type="entry name" value="INCREASED RECOMBINATION CENTERS PROTEIN 6"/>
    <property type="match status" value="1"/>
</dbReference>
<protein>
    <recommendedName>
        <fullName evidence="4">Increased recombination centers protein 6</fullName>
    </recommendedName>
</protein>
<evidence type="ECO:0000313" key="3">
    <source>
        <dbReference type="Proteomes" id="UP000054383"/>
    </source>
</evidence>
<dbReference type="PANTHER" id="PTHR28043:SF1">
    <property type="entry name" value="INCREASED RECOMBINATION CENTERS PROTEIN 6"/>
    <property type="match status" value="1"/>
</dbReference>
<organism evidence="2 3">
    <name type="scientific">Talaromyces islandicus</name>
    <name type="common">Penicillium islandicum</name>
    <dbReference type="NCBI Taxonomy" id="28573"/>
    <lineage>
        <taxon>Eukaryota</taxon>
        <taxon>Fungi</taxon>
        <taxon>Dikarya</taxon>
        <taxon>Ascomycota</taxon>
        <taxon>Pezizomycotina</taxon>
        <taxon>Eurotiomycetes</taxon>
        <taxon>Eurotiomycetidae</taxon>
        <taxon>Eurotiales</taxon>
        <taxon>Trichocomaceae</taxon>
        <taxon>Talaromyces</taxon>
        <taxon>Talaromyces sect. Islandici</taxon>
    </lineage>
</organism>
<reference evidence="2 3" key="1">
    <citation type="submission" date="2015-04" db="EMBL/GenBank/DDBJ databases">
        <authorList>
            <person name="Syromyatnikov M.Y."/>
            <person name="Popov V.N."/>
        </authorList>
    </citation>
    <scope>NUCLEOTIDE SEQUENCE [LARGE SCALE GENOMIC DNA]</scope>
    <source>
        <strain evidence="2">WF-38-12</strain>
    </source>
</reference>
<accession>A0A0U1LJD0</accession>
<dbReference type="OrthoDB" id="10261384at2759"/>
<dbReference type="GO" id="GO:0030674">
    <property type="term" value="F:protein-macromolecule adaptor activity"/>
    <property type="evidence" value="ECO:0007669"/>
    <property type="project" value="TreeGrafter"/>
</dbReference>
<evidence type="ECO:0008006" key="4">
    <source>
        <dbReference type="Google" id="ProtNLM"/>
    </source>
</evidence>
<name>A0A0U1LJD0_TALIS</name>
<proteinExistence type="predicted"/>
<dbReference type="OMA" id="EALMMRM"/>
<feature type="region of interest" description="Disordered" evidence="1">
    <location>
        <begin position="332"/>
        <end position="355"/>
    </location>
</feature>
<dbReference type="Pfam" id="PF10199">
    <property type="entry name" value="Adaptin_binding"/>
    <property type="match status" value="1"/>
</dbReference>
<dbReference type="Gene3D" id="3.40.50.11960">
    <property type="match status" value="1"/>
</dbReference>
<keyword evidence="3" id="KW-1185">Reference proteome</keyword>
<feature type="compositionally biased region" description="Acidic residues" evidence="1">
    <location>
        <begin position="340"/>
        <end position="355"/>
    </location>
</feature>
<dbReference type="EMBL" id="CVMT01000001">
    <property type="protein sequence ID" value="CRG83114.1"/>
    <property type="molecule type" value="Genomic_DNA"/>
</dbReference>
<dbReference type="Proteomes" id="UP000054383">
    <property type="component" value="Unassembled WGS sequence"/>
</dbReference>
<dbReference type="GO" id="GO:0016192">
    <property type="term" value="P:vesicle-mediated transport"/>
    <property type="evidence" value="ECO:0007669"/>
    <property type="project" value="InterPro"/>
</dbReference>
<sequence>MDSKPKTISNPRRLLIVTPTTVTATLPFSIDPINTIPPLLSALTGEAVNEDNLAQIAVKPESDANEETTQKTKTSFAGYTTHAPLHIETRYYTADVSIWVDEIDASEKTEEEGQWKTEFLSDEAQVVRDALGALLVCARNPVMPSKAIPAEAYDHSPGEGGNKNSKHAEIIKNTVRIINEVKQKTEEERDGGMGEVPGLLVLLADNSSTTAKHTKEQGGGGDDDDFQPEQVEPFSAAWWEDTLYEMGIIGFEVVLWDPASSETVTARNEFGELQGLPRIKEVLSALEWGSPSIDDDDDDGTKDFLADMEGDGGLGLEVGQLEREMMGLRFAIHNNGHDNDNDDDDTNNDNDGGESELQVDDLEALMMRMRAIKDMSADLPEAQRKAFAAKAVRDIMREL</sequence>
<dbReference type="InterPro" id="IPR034627">
    <property type="entry name" value="Irc6"/>
</dbReference>
<evidence type="ECO:0000256" key="1">
    <source>
        <dbReference type="SAM" id="MobiDB-lite"/>
    </source>
</evidence>